<evidence type="ECO:0000256" key="2">
    <source>
        <dbReference type="ARBA" id="ARBA00023125"/>
    </source>
</evidence>
<dbReference type="GO" id="GO:0003677">
    <property type="term" value="F:DNA binding"/>
    <property type="evidence" value="ECO:0007669"/>
    <property type="project" value="UniProtKB-KW"/>
</dbReference>
<organism evidence="5 6">
    <name type="scientific">Providencia rettgeri</name>
    <dbReference type="NCBI Taxonomy" id="587"/>
    <lineage>
        <taxon>Bacteria</taxon>
        <taxon>Pseudomonadati</taxon>
        <taxon>Pseudomonadota</taxon>
        <taxon>Gammaproteobacteria</taxon>
        <taxon>Enterobacterales</taxon>
        <taxon>Morganellaceae</taxon>
        <taxon>Providencia</taxon>
    </lineage>
</organism>
<dbReference type="PANTHER" id="PTHR43537">
    <property type="entry name" value="TRANSCRIPTIONAL REGULATOR, GNTR FAMILY"/>
    <property type="match status" value="1"/>
</dbReference>
<dbReference type="OrthoDB" id="9799812at2"/>
<comment type="caution">
    <text evidence="5">The sequence shown here is derived from an EMBL/GenBank/DDBJ whole genome shotgun (WGS) entry which is preliminary data.</text>
</comment>
<reference evidence="5" key="1">
    <citation type="submission" date="2019-02" db="EMBL/GenBank/DDBJ databases">
        <title>Genomic characterization of isolates from hospital effluents in KZN, South Africa.</title>
        <authorList>
            <person name="Ntshobeni N."/>
            <person name="Allam M."/>
            <person name="Ismail A."/>
            <person name="Amoako D."/>
            <person name="Essack S."/>
            <person name="Chenia H."/>
        </authorList>
    </citation>
    <scope>NUCLEOTIDE SEQUENCE</scope>
    <source>
        <strain evidence="5">AFE97_S1</strain>
    </source>
</reference>
<evidence type="ECO:0000313" key="5">
    <source>
        <dbReference type="EMBL" id="MBX6978819.1"/>
    </source>
</evidence>
<dbReference type="Gene3D" id="1.10.10.10">
    <property type="entry name" value="Winged helix-like DNA-binding domain superfamily/Winged helix DNA-binding domain"/>
    <property type="match status" value="1"/>
</dbReference>
<dbReference type="InterPro" id="IPR011711">
    <property type="entry name" value="GntR_C"/>
</dbReference>
<gene>
    <name evidence="5" type="ORF">EX242_00790</name>
</gene>
<proteinExistence type="predicted"/>
<evidence type="ECO:0000256" key="1">
    <source>
        <dbReference type="ARBA" id="ARBA00023015"/>
    </source>
</evidence>
<dbReference type="PRINTS" id="PR00035">
    <property type="entry name" value="HTHGNTR"/>
</dbReference>
<keyword evidence="2" id="KW-0238">DNA-binding</keyword>
<dbReference type="PANTHER" id="PTHR43537:SF51">
    <property type="entry name" value="HTH-TYPE TRANSCRIPTIONAL REGULATOR LGOR-RELATED"/>
    <property type="match status" value="1"/>
</dbReference>
<dbReference type="Gene3D" id="1.20.120.530">
    <property type="entry name" value="GntR ligand-binding domain-like"/>
    <property type="match status" value="1"/>
</dbReference>
<dbReference type="SMART" id="SM00895">
    <property type="entry name" value="FCD"/>
    <property type="match status" value="1"/>
</dbReference>
<dbReference type="AlphaFoldDB" id="A0A1J0E924"/>
<sequence>MVRSKNLRYASINEFLDAIHKNLLTSPFPSQSSLAEMFNISRTTVRHTIEYLLEKKIVEKQGNEYHVIRYPNKTDFFPVESSLPDQQIVLFEKAFYQMIKRKELMPGDTFTELQLAKKSHVNSSVVREFLVEFSRYGLIKNTHRGNWHMMKFSREYAEKLFEFRELLETNALTHFLNLPADDHRWILAKELLLKHRALRETVTINYRDFSQLDYELHSLILSGANNPFFNQSLEIITVIFHFQYQWDESDLKERNVLAIEEHMTILSALISRNDIVAMNELRHHLDTAKRTMINSIQQTYE</sequence>
<dbReference type="KEGG" id="prg:RB151_028070"/>
<evidence type="ECO:0000313" key="6">
    <source>
        <dbReference type="Proteomes" id="UP000824410"/>
    </source>
</evidence>
<keyword evidence="1" id="KW-0805">Transcription regulation</keyword>
<dbReference type="EMBL" id="SHDO01000001">
    <property type="protein sequence ID" value="MBX6978819.1"/>
    <property type="molecule type" value="Genomic_DNA"/>
</dbReference>
<name>A0A1J0E924_PRORE</name>
<keyword evidence="3" id="KW-0804">Transcription</keyword>
<evidence type="ECO:0000256" key="3">
    <source>
        <dbReference type="ARBA" id="ARBA00023163"/>
    </source>
</evidence>
<dbReference type="InterPro" id="IPR036388">
    <property type="entry name" value="WH-like_DNA-bd_sf"/>
</dbReference>
<dbReference type="Proteomes" id="UP000824410">
    <property type="component" value="Unassembled WGS sequence"/>
</dbReference>
<accession>A0A1J0E924</accession>
<dbReference type="RefSeq" id="WP_042844651.1">
    <property type="nucleotide sequence ID" value="NZ_ABEXNG020000015.1"/>
</dbReference>
<dbReference type="InterPro" id="IPR008920">
    <property type="entry name" value="TF_FadR/GntR_C"/>
</dbReference>
<dbReference type="InterPro" id="IPR036390">
    <property type="entry name" value="WH_DNA-bd_sf"/>
</dbReference>
<protein>
    <submittedName>
        <fullName evidence="5">GntR family transcriptional regulator</fullName>
    </submittedName>
</protein>
<dbReference type="SUPFAM" id="SSF46785">
    <property type="entry name" value="Winged helix' DNA-binding domain"/>
    <property type="match status" value="2"/>
</dbReference>
<feature type="domain" description="GntR C-terminal" evidence="4">
    <location>
        <begin position="159"/>
        <end position="287"/>
    </location>
</feature>
<dbReference type="SUPFAM" id="SSF48008">
    <property type="entry name" value="GntR ligand-binding domain-like"/>
    <property type="match status" value="1"/>
</dbReference>
<dbReference type="GO" id="GO:0003700">
    <property type="term" value="F:DNA-binding transcription factor activity"/>
    <property type="evidence" value="ECO:0007669"/>
    <property type="project" value="InterPro"/>
</dbReference>
<evidence type="ECO:0000259" key="4">
    <source>
        <dbReference type="SMART" id="SM00895"/>
    </source>
</evidence>
<dbReference type="InterPro" id="IPR000524">
    <property type="entry name" value="Tscrpt_reg_HTH_GntR"/>
</dbReference>
<dbReference type="Pfam" id="PF07729">
    <property type="entry name" value="FCD"/>
    <property type="match status" value="1"/>
</dbReference>